<feature type="transmembrane region" description="Helical" evidence="2">
    <location>
        <begin position="290"/>
        <end position="307"/>
    </location>
</feature>
<feature type="transmembrane region" description="Helical" evidence="2">
    <location>
        <begin position="472"/>
        <end position="492"/>
    </location>
</feature>
<feature type="non-terminal residue" evidence="4">
    <location>
        <position position="1"/>
    </location>
</feature>
<keyword evidence="2" id="KW-0472">Membrane</keyword>
<feature type="transmembrane region" description="Helical" evidence="2">
    <location>
        <begin position="552"/>
        <end position="571"/>
    </location>
</feature>
<keyword evidence="2" id="KW-0812">Transmembrane</keyword>
<dbReference type="AlphaFoldDB" id="A0A2T9YR27"/>
<reference evidence="4 5" key="1">
    <citation type="journal article" date="2018" name="MBio">
        <title>Comparative Genomics Reveals the Core Gene Toolbox for the Fungus-Insect Symbiosis.</title>
        <authorList>
            <person name="Wang Y."/>
            <person name="Stata M."/>
            <person name="Wang W."/>
            <person name="Stajich J.E."/>
            <person name="White M.M."/>
            <person name="Moncalvo J.M."/>
        </authorList>
    </citation>
    <scope>NUCLEOTIDE SEQUENCE [LARGE SCALE GENOMIC DNA]</scope>
    <source>
        <strain evidence="4 5">SC-DP-2</strain>
    </source>
</reference>
<feature type="transmembrane region" description="Helical" evidence="2">
    <location>
        <begin position="383"/>
        <end position="402"/>
    </location>
</feature>
<dbReference type="EMBL" id="MBFS01002605">
    <property type="protein sequence ID" value="PVU94779.1"/>
    <property type="molecule type" value="Genomic_DNA"/>
</dbReference>
<keyword evidence="2" id="KW-1133">Transmembrane helix</keyword>
<evidence type="ECO:0000313" key="4">
    <source>
        <dbReference type="EMBL" id="PVU94779.1"/>
    </source>
</evidence>
<feature type="transmembrane region" description="Helical" evidence="2">
    <location>
        <begin position="414"/>
        <end position="433"/>
    </location>
</feature>
<accession>A0A2T9YR27</accession>
<comment type="caution">
    <text evidence="4">The sequence shown here is derived from an EMBL/GenBank/DDBJ whole genome shotgun (WGS) entry which is preliminary data.</text>
</comment>
<feature type="transmembrane region" description="Helical" evidence="2">
    <location>
        <begin position="653"/>
        <end position="676"/>
    </location>
</feature>
<organism evidence="4 5">
    <name type="scientific">Smittium megazygosporum</name>
    <dbReference type="NCBI Taxonomy" id="133381"/>
    <lineage>
        <taxon>Eukaryota</taxon>
        <taxon>Fungi</taxon>
        <taxon>Fungi incertae sedis</taxon>
        <taxon>Zoopagomycota</taxon>
        <taxon>Kickxellomycotina</taxon>
        <taxon>Harpellomycetes</taxon>
        <taxon>Harpellales</taxon>
        <taxon>Legeriomycetaceae</taxon>
        <taxon>Smittium</taxon>
    </lineage>
</organism>
<feature type="transmembrane region" description="Helical" evidence="2">
    <location>
        <begin position="577"/>
        <end position="599"/>
    </location>
</feature>
<evidence type="ECO:0000256" key="2">
    <source>
        <dbReference type="SAM" id="Phobius"/>
    </source>
</evidence>
<proteinExistence type="predicted"/>
<feature type="transmembrane region" description="Helical" evidence="2">
    <location>
        <begin position="512"/>
        <end position="532"/>
    </location>
</feature>
<dbReference type="InterPro" id="IPR012419">
    <property type="entry name" value="Cas1_AcylTrans_dom"/>
</dbReference>
<dbReference type="Proteomes" id="UP000245609">
    <property type="component" value="Unassembled WGS sequence"/>
</dbReference>
<evidence type="ECO:0000313" key="5">
    <source>
        <dbReference type="Proteomes" id="UP000245609"/>
    </source>
</evidence>
<name>A0A2T9YR27_9FUNG</name>
<protein>
    <recommendedName>
        <fullName evidence="3">Cas1p 10 TM acyl transferase domain-containing protein</fullName>
    </recommendedName>
</protein>
<sequence>LSDSNRCASVFKNGRWINFDNLDLWAPRFCVLKTHSNEELDFCLKDTNFIFVGDHSILDKYTALVNRLNLSPNKLDSGNTFDSSMLLTKDSNQEQTLNHVFVFDPRLKSVFFDSLLKQISSAFDSSKKGKSLNNFKTTIVVVGTGHYYLREQNIQQGVKAWKETVDTTSSLLQNITPSSKLTFYFSPVPPVVEDKLSSFNYGALHMSAIDWMNFYLSQLNSNFFFPESWSQIIKSRPEMTSDGYRYSIELESHLLNTIFNHVCNPIKNMQSYPFEAFCCSKYPTPYPNETFNNLFGFGLVLLLVILCDRSPLFEKHEKIYTPFYFLMFTAIFCFSVFSSFKTDQKSPAYFDQELFSEIKGFSSILLILCSYTRVDESNTFFKLYAFLFSLTLFSSGVLYHEMFSSCNNNFQKKVFMFAKSLFSINIIAFSLGYLTNTPYYKYSYIVLDSMVLILAFVLSVMEQDNSKKPKAILTRILGFALALLAITNFKILEFILLVVNSIMGTGFDPLEFIKLVSCYLYSGLAGIAFGVLRDHYEEREFQRIASHYRTRVVLGSAFCLSLYILLCTYCFESQTSFLAFHKVISILGIVPVCVLYQLVKSKSIYSPMLTGINEHYHQLMSLQQHILLGNSGKAIILYIGINSKYDFLMQTNILWLINFCIGLFIFFCTASILTVVRDFILEKIVACLYKDQIATVLPVMRQDTGEIIYSEQPRPSSSKDQHSSSALGKEIDIGEENEGVSGYYNNSSQINMATFVVSSSHSSSETS</sequence>
<feature type="domain" description="Cas1p 10 TM acyl transferase" evidence="3">
    <location>
        <begin position="292"/>
        <end position="676"/>
    </location>
</feature>
<feature type="non-terminal residue" evidence="4">
    <location>
        <position position="767"/>
    </location>
</feature>
<feature type="transmembrane region" description="Helical" evidence="2">
    <location>
        <begin position="619"/>
        <end position="641"/>
    </location>
</feature>
<evidence type="ECO:0000256" key="1">
    <source>
        <dbReference type="SAM" id="MobiDB-lite"/>
    </source>
</evidence>
<keyword evidence="5" id="KW-1185">Reference proteome</keyword>
<dbReference type="OrthoDB" id="1932925at2759"/>
<gene>
    <name evidence="4" type="ORF">BB560_005914</name>
</gene>
<feature type="region of interest" description="Disordered" evidence="1">
    <location>
        <begin position="708"/>
        <end position="734"/>
    </location>
</feature>
<feature type="transmembrane region" description="Helical" evidence="2">
    <location>
        <begin position="439"/>
        <end position="460"/>
    </location>
</feature>
<evidence type="ECO:0000259" key="3">
    <source>
        <dbReference type="Pfam" id="PF07779"/>
    </source>
</evidence>
<dbReference type="Pfam" id="PF07779">
    <property type="entry name" value="Cas1_AcylT"/>
    <property type="match status" value="1"/>
</dbReference>
<feature type="transmembrane region" description="Helical" evidence="2">
    <location>
        <begin position="319"/>
        <end position="340"/>
    </location>
</feature>